<organism evidence="9 10">
    <name type="scientific">Sulfurovum indicum</name>
    <dbReference type="NCBI Taxonomy" id="2779528"/>
    <lineage>
        <taxon>Bacteria</taxon>
        <taxon>Pseudomonadati</taxon>
        <taxon>Campylobacterota</taxon>
        <taxon>Epsilonproteobacteria</taxon>
        <taxon>Campylobacterales</taxon>
        <taxon>Sulfurovaceae</taxon>
        <taxon>Sulfurovum</taxon>
    </lineage>
</organism>
<keyword evidence="10" id="KW-1185">Reference proteome</keyword>
<name>A0A7M1S5F8_9BACT</name>
<comment type="function">
    <text evidence="8">Nucleotidyltransferase involved in the post-translational modification of proteins. It can catalyze the addition of adenosine monophosphate (AMP) or uridine monophosphate (UMP) to a protein, resulting in modifications known as AMPylation and UMPylation.</text>
</comment>
<gene>
    <name evidence="8" type="primary">ydiU</name>
    <name evidence="8" type="synonym">selO</name>
    <name evidence="9" type="ORF">IMZ28_03710</name>
</gene>
<keyword evidence="4 8" id="KW-0479">Metal-binding</keyword>
<evidence type="ECO:0000256" key="3">
    <source>
        <dbReference type="ARBA" id="ARBA00022695"/>
    </source>
</evidence>
<dbReference type="PANTHER" id="PTHR32057:SF14">
    <property type="entry name" value="PROTEIN ADENYLYLTRANSFERASE SELO, MITOCHONDRIAL"/>
    <property type="match status" value="1"/>
</dbReference>
<dbReference type="NCBIfam" id="NF000658">
    <property type="entry name" value="PRK00029.1"/>
    <property type="match status" value="1"/>
</dbReference>
<keyword evidence="8" id="KW-0464">Manganese</keyword>
<evidence type="ECO:0000313" key="9">
    <source>
        <dbReference type="EMBL" id="QOR62588.1"/>
    </source>
</evidence>
<dbReference type="InterPro" id="IPR003846">
    <property type="entry name" value="SelO"/>
</dbReference>
<evidence type="ECO:0000256" key="7">
    <source>
        <dbReference type="ARBA" id="ARBA00022842"/>
    </source>
</evidence>
<feature type="active site" description="Proton acceptor" evidence="8">
    <location>
        <position position="246"/>
    </location>
</feature>
<dbReference type="EC" id="2.7.7.-" evidence="8"/>
<dbReference type="GO" id="GO:0000287">
    <property type="term" value="F:magnesium ion binding"/>
    <property type="evidence" value="ECO:0007669"/>
    <property type="project" value="UniProtKB-UniRule"/>
</dbReference>
<protein>
    <recommendedName>
        <fullName evidence="8">Protein nucleotidyltransferase YdiU</fullName>
        <ecNumber evidence="8">2.7.7.-</ecNumber>
    </recommendedName>
    <alternativeName>
        <fullName evidence="8">Protein adenylyltransferase YdiU</fullName>
        <ecNumber evidence="8">2.7.7.108</ecNumber>
    </alternativeName>
    <alternativeName>
        <fullName evidence="8">Protein uridylyltransferase YdiU</fullName>
        <ecNumber evidence="8">2.7.7.-</ecNumber>
    </alternativeName>
</protein>
<feature type="binding site" evidence="8">
    <location>
        <position position="91"/>
    </location>
    <ligand>
        <name>ATP</name>
        <dbReference type="ChEBI" id="CHEBI:30616"/>
    </ligand>
</feature>
<dbReference type="Pfam" id="PF02696">
    <property type="entry name" value="SelO"/>
    <property type="match status" value="1"/>
</dbReference>
<evidence type="ECO:0000256" key="1">
    <source>
        <dbReference type="ARBA" id="ARBA00009747"/>
    </source>
</evidence>
<feature type="binding site" evidence="8">
    <location>
        <position position="256"/>
    </location>
    <ligand>
        <name>ATP</name>
        <dbReference type="ChEBI" id="CHEBI:30616"/>
    </ligand>
</feature>
<evidence type="ECO:0000256" key="2">
    <source>
        <dbReference type="ARBA" id="ARBA00022679"/>
    </source>
</evidence>
<comment type="similarity">
    <text evidence="1 8">Belongs to the SELO family.</text>
</comment>
<dbReference type="GO" id="GO:0030145">
    <property type="term" value="F:manganese ion binding"/>
    <property type="evidence" value="ECO:0007669"/>
    <property type="project" value="UniProtKB-UniRule"/>
</dbReference>
<evidence type="ECO:0000313" key="10">
    <source>
        <dbReference type="Proteomes" id="UP000595074"/>
    </source>
</evidence>
<comment type="catalytic activity">
    <reaction evidence="8">
        <text>L-tyrosyl-[protein] + ATP = O-(5'-adenylyl)-L-tyrosyl-[protein] + diphosphate</text>
        <dbReference type="Rhea" id="RHEA:54288"/>
        <dbReference type="Rhea" id="RHEA-COMP:10136"/>
        <dbReference type="Rhea" id="RHEA-COMP:13846"/>
        <dbReference type="ChEBI" id="CHEBI:30616"/>
        <dbReference type="ChEBI" id="CHEBI:33019"/>
        <dbReference type="ChEBI" id="CHEBI:46858"/>
        <dbReference type="ChEBI" id="CHEBI:83624"/>
        <dbReference type="EC" id="2.7.7.108"/>
    </reaction>
</comment>
<proteinExistence type="inferred from homology"/>
<evidence type="ECO:0000256" key="4">
    <source>
        <dbReference type="ARBA" id="ARBA00022723"/>
    </source>
</evidence>
<comment type="cofactor">
    <cofactor evidence="8">
        <name>Mg(2+)</name>
        <dbReference type="ChEBI" id="CHEBI:18420"/>
    </cofactor>
    <cofactor evidence="8">
        <name>Mn(2+)</name>
        <dbReference type="ChEBI" id="CHEBI:29035"/>
    </cofactor>
</comment>
<comment type="catalytic activity">
    <reaction evidence="8">
        <text>L-seryl-[protein] + UTP = O-(5'-uridylyl)-L-seryl-[protein] + diphosphate</text>
        <dbReference type="Rhea" id="RHEA:64604"/>
        <dbReference type="Rhea" id="RHEA-COMP:9863"/>
        <dbReference type="Rhea" id="RHEA-COMP:16635"/>
        <dbReference type="ChEBI" id="CHEBI:29999"/>
        <dbReference type="ChEBI" id="CHEBI:33019"/>
        <dbReference type="ChEBI" id="CHEBI:46398"/>
        <dbReference type="ChEBI" id="CHEBI:156051"/>
    </reaction>
</comment>
<feature type="binding site" evidence="8">
    <location>
        <position position="177"/>
    </location>
    <ligand>
        <name>ATP</name>
        <dbReference type="ChEBI" id="CHEBI:30616"/>
    </ligand>
</feature>
<keyword evidence="5 8" id="KW-0547">Nucleotide-binding</keyword>
<feature type="binding site" evidence="8">
    <location>
        <position position="119"/>
    </location>
    <ligand>
        <name>ATP</name>
        <dbReference type="ChEBI" id="CHEBI:30616"/>
    </ligand>
</feature>
<dbReference type="EC" id="2.7.7.108" evidence="8"/>
<keyword evidence="3 8" id="KW-0548">Nucleotidyltransferase</keyword>
<keyword evidence="6 8" id="KW-0067">ATP-binding</keyword>
<accession>A0A7M1S5F8</accession>
<feature type="binding site" evidence="8">
    <location>
        <position position="170"/>
    </location>
    <ligand>
        <name>ATP</name>
        <dbReference type="ChEBI" id="CHEBI:30616"/>
    </ligand>
</feature>
<comment type="catalytic activity">
    <reaction evidence="8">
        <text>L-tyrosyl-[protein] + UTP = O-(5'-uridylyl)-L-tyrosyl-[protein] + diphosphate</text>
        <dbReference type="Rhea" id="RHEA:83887"/>
        <dbReference type="Rhea" id="RHEA-COMP:10136"/>
        <dbReference type="Rhea" id="RHEA-COMP:20238"/>
        <dbReference type="ChEBI" id="CHEBI:33019"/>
        <dbReference type="ChEBI" id="CHEBI:46398"/>
        <dbReference type="ChEBI" id="CHEBI:46858"/>
        <dbReference type="ChEBI" id="CHEBI:90602"/>
    </reaction>
</comment>
<feature type="binding site" evidence="8">
    <location>
        <position position="120"/>
    </location>
    <ligand>
        <name>ATP</name>
        <dbReference type="ChEBI" id="CHEBI:30616"/>
    </ligand>
</feature>
<comment type="catalytic activity">
    <reaction evidence="8">
        <text>L-threonyl-[protein] + ATP = 3-O-(5'-adenylyl)-L-threonyl-[protein] + diphosphate</text>
        <dbReference type="Rhea" id="RHEA:54292"/>
        <dbReference type="Rhea" id="RHEA-COMP:11060"/>
        <dbReference type="Rhea" id="RHEA-COMP:13847"/>
        <dbReference type="ChEBI" id="CHEBI:30013"/>
        <dbReference type="ChEBI" id="CHEBI:30616"/>
        <dbReference type="ChEBI" id="CHEBI:33019"/>
        <dbReference type="ChEBI" id="CHEBI:138113"/>
        <dbReference type="EC" id="2.7.7.108"/>
    </reaction>
</comment>
<evidence type="ECO:0000256" key="6">
    <source>
        <dbReference type="ARBA" id="ARBA00022840"/>
    </source>
</evidence>
<reference evidence="9 10" key="1">
    <citation type="submission" date="2020-10" db="EMBL/GenBank/DDBJ databases">
        <title>The genome of sulfurovum sp.</title>
        <authorList>
            <person name="Xie S."/>
            <person name="Shao Z."/>
            <person name="Jiang L."/>
        </authorList>
    </citation>
    <scope>NUCLEOTIDE SEQUENCE [LARGE SCALE GENOMIC DNA]</scope>
    <source>
        <strain evidence="9 10">ST-419</strain>
    </source>
</reference>
<feature type="binding site" evidence="8">
    <location>
        <position position="256"/>
    </location>
    <ligand>
        <name>Mg(2+)</name>
        <dbReference type="ChEBI" id="CHEBI:18420"/>
    </ligand>
</feature>
<comment type="catalytic activity">
    <reaction evidence="8">
        <text>L-seryl-[protein] + ATP = 3-O-(5'-adenylyl)-L-seryl-[protein] + diphosphate</text>
        <dbReference type="Rhea" id="RHEA:58120"/>
        <dbReference type="Rhea" id="RHEA-COMP:9863"/>
        <dbReference type="Rhea" id="RHEA-COMP:15073"/>
        <dbReference type="ChEBI" id="CHEBI:29999"/>
        <dbReference type="ChEBI" id="CHEBI:30616"/>
        <dbReference type="ChEBI" id="CHEBI:33019"/>
        <dbReference type="ChEBI" id="CHEBI:142516"/>
        <dbReference type="EC" id="2.7.7.108"/>
    </reaction>
</comment>
<comment type="catalytic activity">
    <reaction evidence="8">
        <text>L-histidyl-[protein] + UTP = N(tele)-(5'-uridylyl)-L-histidyl-[protein] + diphosphate</text>
        <dbReference type="Rhea" id="RHEA:83891"/>
        <dbReference type="Rhea" id="RHEA-COMP:9745"/>
        <dbReference type="Rhea" id="RHEA-COMP:20239"/>
        <dbReference type="ChEBI" id="CHEBI:29979"/>
        <dbReference type="ChEBI" id="CHEBI:33019"/>
        <dbReference type="ChEBI" id="CHEBI:46398"/>
        <dbReference type="ChEBI" id="CHEBI:233474"/>
    </reaction>
</comment>
<keyword evidence="7 8" id="KW-0460">Magnesium</keyword>
<evidence type="ECO:0000256" key="8">
    <source>
        <dbReference type="HAMAP-Rule" id="MF_00692"/>
    </source>
</evidence>
<dbReference type="KEGG" id="sinu:IMZ28_03710"/>
<dbReference type="AlphaFoldDB" id="A0A7M1S5F8"/>
<dbReference type="EMBL" id="CP063164">
    <property type="protein sequence ID" value="QOR62588.1"/>
    <property type="molecule type" value="Genomic_DNA"/>
</dbReference>
<sequence>MKLKELKLTNPYLDLPAECHDRVKPAPLNAPFLIHANEAVAKLLDIDKDELYTDDFTAFVNGEYHPEGSDTFAMCYAGHQFGHFVPRLGDGRAINIGTLKGWHLQLKGAGPTKYSRSGDGRAVVRSSIREYLMSEAMHGLGIETTRALAVIGSEHSVYREEWEKGAIVLRVSPSWVRFGTFEYFAHKKKFKELEALVEYTIAESYPHLQEKADRYILFFAEVVERTAKLLAQWQSVGFNHGVMNTDNMSIAGLTIDYGPYAFLDDYDFGYICNHTDTYGRYSFGSQPDVAEWNLRALMAALSPMIPMEKMEEVIAGYGRLYSEHYLRLMGRKLGLDRQEENDLELVRHLLGTLQGLHIDYTLFFRTLSRYNGERKSVLELGLYHTPMNDWLDLYDERLKSNTSSQVERERQMLRTNPKYVLKNYMLQEAIDAAKEGSFSLVDALFKIAQEPFAEHPEFERWAGATPEQFKNNKLSCSS</sequence>
<dbReference type="Proteomes" id="UP000595074">
    <property type="component" value="Chromosome"/>
</dbReference>
<feature type="binding site" evidence="8">
    <location>
        <position position="92"/>
    </location>
    <ligand>
        <name>ATP</name>
        <dbReference type="ChEBI" id="CHEBI:30616"/>
    </ligand>
</feature>
<feature type="binding site" evidence="8">
    <location>
        <position position="89"/>
    </location>
    <ligand>
        <name>ATP</name>
        <dbReference type="ChEBI" id="CHEBI:30616"/>
    </ligand>
</feature>
<dbReference type="PANTHER" id="PTHR32057">
    <property type="entry name" value="PROTEIN ADENYLYLTRANSFERASE SELO, MITOCHONDRIAL"/>
    <property type="match status" value="1"/>
</dbReference>
<dbReference type="RefSeq" id="WP_197549406.1">
    <property type="nucleotide sequence ID" value="NZ_CP063164.1"/>
</dbReference>
<feature type="binding site" evidence="8">
    <location>
        <position position="107"/>
    </location>
    <ligand>
        <name>ATP</name>
        <dbReference type="ChEBI" id="CHEBI:30616"/>
    </ligand>
</feature>
<dbReference type="HAMAP" id="MF_00692">
    <property type="entry name" value="SelO"/>
    <property type="match status" value="1"/>
</dbReference>
<dbReference type="GO" id="GO:0005524">
    <property type="term" value="F:ATP binding"/>
    <property type="evidence" value="ECO:0007669"/>
    <property type="project" value="UniProtKB-UniRule"/>
</dbReference>
<evidence type="ECO:0000256" key="5">
    <source>
        <dbReference type="ARBA" id="ARBA00022741"/>
    </source>
</evidence>
<keyword evidence="2 8" id="KW-0808">Transferase</keyword>
<dbReference type="GO" id="GO:0070733">
    <property type="term" value="F:AMPylase activity"/>
    <property type="evidence" value="ECO:0007669"/>
    <property type="project" value="UniProtKB-EC"/>
</dbReference>
<feature type="binding site" evidence="8">
    <location>
        <position position="247"/>
    </location>
    <ligand>
        <name>Mg(2+)</name>
        <dbReference type="ChEBI" id="CHEBI:18420"/>
    </ligand>
</feature>